<proteinExistence type="inferred from homology"/>
<evidence type="ECO:0000256" key="3">
    <source>
        <dbReference type="ARBA" id="ARBA00022490"/>
    </source>
</evidence>
<dbReference type="PANTHER" id="PTHR36174">
    <property type="entry name" value="LIPID II:GLYCINE GLYCYLTRANSFERASE"/>
    <property type="match status" value="1"/>
</dbReference>
<keyword evidence="6" id="KW-0573">Peptidoglycan synthesis</keyword>
<evidence type="ECO:0000313" key="10">
    <source>
        <dbReference type="EMBL" id="HJE19443.1"/>
    </source>
</evidence>
<evidence type="ECO:0000256" key="6">
    <source>
        <dbReference type="ARBA" id="ARBA00022984"/>
    </source>
</evidence>
<keyword evidence="5" id="KW-0133">Cell shape</keyword>
<organism evidence="10 11">
    <name type="scientific">Aliicoccus persicus</name>
    <dbReference type="NCBI Taxonomy" id="930138"/>
    <lineage>
        <taxon>Bacteria</taxon>
        <taxon>Bacillati</taxon>
        <taxon>Bacillota</taxon>
        <taxon>Bacilli</taxon>
        <taxon>Bacillales</taxon>
        <taxon>Staphylococcaceae</taxon>
        <taxon>Aliicoccus</taxon>
    </lineage>
</organism>
<feature type="coiled-coil region" evidence="9">
    <location>
        <begin position="241"/>
        <end position="296"/>
    </location>
</feature>
<reference evidence="10" key="2">
    <citation type="submission" date="2021-09" db="EMBL/GenBank/DDBJ databases">
        <authorList>
            <person name="Gilroy R."/>
        </authorList>
    </citation>
    <scope>NUCLEOTIDE SEQUENCE</scope>
    <source>
        <strain evidence="10">6019</strain>
    </source>
</reference>
<evidence type="ECO:0000256" key="1">
    <source>
        <dbReference type="ARBA" id="ARBA00004496"/>
    </source>
</evidence>
<dbReference type="InterPro" id="IPR016181">
    <property type="entry name" value="Acyl_CoA_acyltransferase"/>
</dbReference>
<keyword evidence="9" id="KW-0175">Coiled coil</keyword>
<dbReference type="GO" id="GO:0016755">
    <property type="term" value="F:aminoacyltransferase activity"/>
    <property type="evidence" value="ECO:0007669"/>
    <property type="project" value="InterPro"/>
</dbReference>
<name>A0A921DW63_9STAP</name>
<reference evidence="10" key="1">
    <citation type="journal article" date="2021" name="PeerJ">
        <title>Extensive microbial diversity within the chicken gut microbiome revealed by metagenomics and culture.</title>
        <authorList>
            <person name="Gilroy R."/>
            <person name="Ravi A."/>
            <person name="Getino M."/>
            <person name="Pursley I."/>
            <person name="Horton D.L."/>
            <person name="Alikhan N.F."/>
            <person name="Baker D."/>
            <person name="Gharbi K."/>
            <person name="Hall N."/>
            <person name="Watson M."/>
            <person name="Adriaenssens E.M."/>
            <person name="Foster-Nyarko E."/>
            <person name="Jarju S."/>
            <person name="Secka A."/>
            <person name="Antonio M."/>
            <person name="Oren A."/>
            <person name="Chaudhuri R.R."/>
            <person name="La Ragione R."/>
            <person name="Hildebrand F."/>
            <person name="Pallen M.J."/>
        </authorList>
    </citation>
    <scope>NUCLEOTIDE SEQUENCE</scope>
    <source>
        <strain evidence="10">6019</strain>
    </source>
</reference>
<comment type="caution">
    <text evidence="10">The sequence shown here is derived from an EMBL/GenBank/DDBJ whole genome shotgun (WGS) entry which is preliminary data.</text>
</comment>
<dbReference type="PROSITE" id="PS51191">
    <property type="entry name" value="FEMABX"/>
    <property type="match status" value="1"/>
</dbReference>
<dbReference type="InterPro" id="IPR003447">
    <property type="entry name" value="FEMABX"/>
</dbReference>
<comment type="similarity">
    <text evidence="2">Belongs to the FemABX family.</text>
</comment>
<keyword evidence="7" id="KW-0012">Acyltransferase</keyword>
<keyword evidence="3" id="KW-0963">Cytoplasm</keyword>
<keyword evidence="4" id="KW-0808">Transferase</keyword>
<evidence type="ECO:0000256" key="8">
    <source>
        <dbReference type="ARBA" id="ARBA00023316"/>
    </source>
</evidence>
<keyword evidence="8" id="KW-0961">Cell wall biogenesis/degradation</keyword>
<sequence>MRFTELTLEEFKKHTSENKSHFTQMAENYMMKVDTGKETYLVGVKDDDENVIASCLVTLSPMMRVMRYAYTNRGPVMDYSNKELLTFFFKELEKFLKPRKVVSLRVDPYEVLNVRNHDGEIIEEIDQSQMFDTFNRMGYKHTGYTTGFDPSYQIRWLSVLDVEGKDEKTILNNMDSLRKRNVKKALKNGMQIRFLELDELDIFRDFMNQTSEMKDFFDRDDTFYYERKKYFKDKVLVPLVYIELDEYNAVTEKELNKLEKDLEKAHKDLEKDNANIEKVQRKIENFEVQVKNKRENYEEGLRLKEEHGDTLNLASGFYFVNDHEVVYLAGGSANQYRHFAGSYLMQWEMIKYTLEHNLPIYNFYGITGDFSEDAEDYGVVQFKKGFNAVVNEYVGDFVKPINKPMYKVFETLQKVKNR</sequence>
<dbReference type="GO" id="GO:0005737">
    <property type="term" value="C:cytoplasm"/>
    <property type="evidence" value="ECO:0007669"/>
    <property type="project" value="UniProtKB-SubCell"/>
</dbReference>
<dbReference type="GO" id="GO:0009252">
    <property type="term" value="P:peptidoglycan biosynthetic process"/>
    <property type="evidence" value="ECO:0007669"/>
    <property type="project" value="UniProtKB-KW"/>
</dbReference>
<dbReference type="InterPro" id="IPR050644">
    <property type="entry name" value="PG_Glycine_Bridge_Synth"/>
</dbReference>
<dbReference type="AlphaFoldDB" id="A0A921DW63"/>
<dbReference type="Pfam" id="PF02388">
    <property type="entry name" value="FemAB"/>
    <property type="match status" value="1"/>
</dbReference>
<gene>
    <name evidence="10" type="ORF">K8V35_03710</name>
</gene>
<dbReference type="Proteomes" id="UP000763505">
    <property type="component" value="Unassembled WGS sequence"/>
</dbReference>
<dbReference type="SUPFAM" id="SSF55729">
    <property type="entry name" value="Acyl-CoA N-acyltransferases (Nat)"/>
    <property type="match status" value="2"/>
</dbReference>
<dbReference type="PANTHER" id="PTHR36174:SF2">
    <property type="entry name" value="AMINOACYLTRANSFERASE FEMA"/>
    <property type="match status" value="1"/>
</dbReference>
<evidence type="ECO:0000256" key="4">
    <source>
        <dbReference type="ARBA" id="ARBA00022679"/>
    </source>
</evidence>
<protein>
    <submittedName>
        <fullName evidence="10">Aminoacyltransferase</fullName>
    </submittedName>
</protein>
<evidence type="ECO:0000256" key="5">
    <source>
        <dbReference type="ARBA" id="ARBA00022960"/>
    </source>
</evidence>
<dbReference type="EMBL" id="DYYI01000037">
    <property type="protein sequence ID" value="HJE19443.1"/>
    <property type="molecule type" value="Genomic_DNA"/>
</dbReference>
<dbReference type="Gene3D" id="1.20.58.90">
    <property type="match status" value="1"/>
</dbReference>
<dbReference type="GO" id="GO:0071555">
    <property type="term" value="P:cell wall organization"/>
    <property type="evidence" value="ECO:0007669"/>
    <property type="project" value="UniProtKB-KW"/>
</dbReference>
<evidence type="ECO:0000313" key="11">
    <source>
        <dbReference type="Proteomes" id="UP000763505"/>
    </source>
</evidence>
<evidence type="ECO:0000256" key="2">
    <source>
        <dbReference type="ARBA" id="ARBA00009943"/>
    </source>
</evidence>
<dbReference type="Gene3D" id="3.40.630.30">
    <property type="match status" value="2"/>
</dbReference>
<comment type="subcellular location">
    <subcellularLocation>
        <location evidence="1">Cytoplasm</location>
    </subcellularLocation>
</comment>
<dbReference type="GO" id="GO:0008360">
    <property type="term" value="P:regulation of cell shape"/>
    <property type="evidence" value="ECO:0007669"/>
    <property type="project" value="UniProtKB-KW"/>
</dbReference>
<evidence type="ECO:0000256" key="9">
    <source>
        <dbReference type="SAM" id="Coils"/>
    </source>
</evidence>
<accession>A0A921DW63</accession>
<evidence type="ECO:0000256" key="7">
    <source>
        <dbReference type="ARBA" id="ARBA00023315"/>
    </source>
</evidence>